<dbReference type="RefSeq" id="WP_370484022.1">
    <property type="nucleotide sequence ID" value="NZ_JBEOQA010000002.1"/>
</dbReference>
<evidence type="ECO:0000313" key="3">
    <source>
        <dbReference type="EMBL" id="MEZ0454534.1"/>
    </source>
</evidence>
<sequence length="258" mass="29115">MLRLILNLLAVIFLFGSCVRPEDKDIISQSKFVKALTEIQLIDSYLNILPIDSARKVMVPLYQVTFDKYGLDSVTFRKNLNYYGRDAEVMAAIYKKVEDNLTKENKFYTDIERKKQDSIRTRDSILNARIQDSTNRVMRLQQQYQERIAALIHYQPSKEKFSFKEASSLFNRTFQVKTGLRLESFLMNQLFVSGSACAAAGPASTGNAVSPAATTGAAGRDSSAKPVETPLRPERRPLKVERSPVLSTPQEIKPPAKL</sequence>
<reference evidence="3 4" key="1">
    <citation type="submission" date="2024-06" db="EMBL/GenBank/DDBJ databases">
        <title>Soil Sphingobacterium thalpophilum.</title>
        <authorList>
            <person name="Yang J."/>
            <person name="Li J."/>
        </authorList>
    </citation>
    <scope>NUCLEOTIDE SEQUENCE [LARGE SCALE GENOMIC DNA]</scope>
    <source>
        <strain evidence="3 4">22g91tb</strain>
    </source>
</reference>
<proteinExistence type="predicted"/>
<evidence type="ECO:0000313" key="4">
    <source>
        <dbReference type="Proteomes" id="UP001566204"/>
    </source>
</evidence>
<dbReference type="PROSITE" id="PS51257">
    <property type="entry name" value="PROKAR_LIPOPROTEIN"/>
    <property type="match status" value="1"/>
</dbReference>
<dbReference type="InterPro" id="IPR025381">
    <property type="entry name" value="DUF4296"/>
</dbReference>
<name>A0ABV4HMX0_9SPHI</name>
<accession>A0ABV4HMX0</accession>
<keyword evidence="4" id="KW-1185">Reference proteome</keyword>
<organism evidence="3 4">
    <name type="scientific">Sphingobacterium thalpophilum</name>
    <dbReference type="NCBI Taxonomy" id="259"/>
    <lineage>
        <taxon>Bacteria</taxon>
        <taxon>Pseudomonadati</taxon>
        <taxon>Bacteroidota</taxon>
        <taxon>Sphingobacteriia</taxon>
        <taxon>Sphingobacteriales</taxon>
        <taxon>Sphingobacteriaceae</taxon>
        <taxon>Sphingobacterium</taxon>
    </lineage>
</organism>
<evidence type="ECO:0000256" key="1">
    <source>
        <dbReference type="SAM" id="MobiDB-lite"/>
    </source>
</evidence>
<comment type="caution">
    <text evidence="3">The sequence shown here is derived from an EMBL/GenBank/DDBJ whole genome shotgun (WGS) entry which is preliminary data.</text>
</comment>
<dbReference type="EMBL" id="JBEOQB010000008">
    <property type="protein sequence ID" value="MEZ0454534.1"/>
    <property type="molecule type" value="Genomic_DNA"/>
</dbReference>
<feature type="domain" description="DUF4296" evidence="2">
    <location>
        <begin position="24"/>
        <end position="105"/>
    </location>
</feature>
<gene>
    <name evidence="3" type="ORF">ABTW24_23285</name>
</gene>
<protein>
    <submittedName>
        <fullName evidence="3">DUF4296 domain-containing protein</fullName>
    </submittedName>
</protein>
<dbReference type="Proteomes" id="UP001566204">
    <property type="component" value="Unassembled WGS sequence"/>
</dbReference>
<dbReference type="Pfam" id="PF14129">
    <property type="entry name" value="DUF4296"/>
    <property type="match status" value="1"/>
</dbReference>
<feature type="compositionally biased region" description="Basic and acidic residues" evidence="1">
    <location>
        <begin position="231"/>
        <end position="242"/>
    </location>
</feature>
<feature type="region of interest" description="Disordered" evidence="1">
    <location>
        <begin position="202"/>
        <end position="258"/>
    </location>
</feature>
<evidence type="ECO:0000259" key="2">
    <source>
        <dbReference type="Pfam" id="PF14129"/>
    </source>
</evidence>